<dbReference type="EMBL" id="BMAT01000753">
    <property type="protein sequence ID" value="GFR72584.1"/>
    <property type="molecule type" value="Genomic_DNA"/>
</dbReference>
<name>A0AAV4FGX3_9GAST</name>
<reference evidence="1 2" key="1">
    <citation type="journal article" date="2021" name="Elife">
        <title>Chloroplast acquisition without the gene transfer in kleptoplastic sea slugs, Plakobranchus ocellatus.</title>
        <authorList>
            <person name="Maeda T."/>
            <person name="Takahashi S."/>
            <person name="Yoshida T."/>
            <person name="Shimamura S."/>
            <person name="Takaki Y."/>
            <person name="Nagai Y."/>
            <person name="Toyoda A."/>
            <person name="Suzuki Y."/>
            <person name="Arimoto A."/>
            <person name="Ishii H."/>
            <person name="Satoh N."/>
            <person name="Nishiyama T."/>
            <person name="Hasebe M."/>
            <person name="Maruyama T."/>
            <person name="Minagawa J."/>
            <person name="Obokata J."/>
            <person name="Shigenobu S."/>
        </authorList>
    </citation>
    <scope>NUCLEOTIDE SEQUENCE [LARGE SCALE GENOMIC DNA]</scope>
</reference>
<keyword evidence="2" id="KW-1185">Reference proteome</keyword>
<sequence length="97" mass="11100">MRELAPVCLRSRRRHVCPGNINLVNCRLQGTIVASRMLWFSRQFSVPALDQQSLEISISCRHSRYRPSSENIEEINISTSVFPALPTNLFTVIEINN</sequence>
<accession>A0AAV4FGX3</accession>
<evidence type="ECO:0000313" key="2">
    <source>
        <dbReference type="Proteomes" id="UP000762676"/>
    </source>
</evidence>
<dbReference type="AlphaFoldDB" id="A0AAV4FGX3"/>
<gene>
    <name evidence="1" type="ORF">ElyMa_000383500</name>
</gene>
<dbReference type="Proteomes" id="UP000762676">
    <property type="component" value="Unassembled WGS sequence"/>
</dbReference>
<protein>
    <submittedName>
        <fullName evidence="1">Uncharacterized protein</fullName>
    </submittedName>
</protein>
<evidence type="ECO:0000313" key="1">
    <source>
        <dbReference type="EMBL" id="GFR72584.1"/>
    </source>
</evidence>
<proteinExistence type="predicted"/>
<organism evidence="1 2">
    <name type="scientific">Elysia marginata</name>
    <dbReference type="NCBI Taxonomy" id="1093978"/>
    <lineage>
        <taxon>Eukaryota</taxon>
        <taxon>Metazoa</taxon>
        <taxon>Spiralia</taxon>
        <taxon>Lophotrochozoa</taxon>
        <taxon>Mollusca</taxon>
        <taxon>Gastropoda</taxon>
        <taxon>Heterobranchia</taxon>
        <taxon>Euthyneura</taxon>
        <taxon>Panpulmonata</taxon>
        <taxon>Sacoglossa</taxon>
        <taxon>Placobranchoidea</taxon>
        <taxon>Plakobranchidae</taxon>
        <taxon>Elysia</taxon>
    </lineage>
</organism>
<comment type="caution">
    <text evidence="1">The sequence shown here is derived from an EMBL/GenBank/DDBJ whole genome shotgun (WGS) entry which is preliminary data.</text>
</comment>